<feature type="region of interest" description="Disordered" evidence="2">
    <location>
        <begin position="638"/>
        <end position="695"/>
    </location>
</feature>
<keyword evidence="5" id="KW-1185">Reference proteome</keyword>
<dbReference type="InterPro" id="IPR031350">
    <property type="entry name" value="Goodbye_dom"/>
</dbReference>
<feature type="region of interest" description="Disordered" evidence="2">
    <location>
        <begin position="1375"/>
        <end position="1458"/>
    </location>
</feature>
<sequence length="1572" mass="178604">MDTLDGFEDVWQNAVVGYEAETERKLEGDATFRKFRTLTDLDNYIEEHEKSFTTFRKEHRKLYRGLNRCFTPLVPIFTILKGPLEQGPYAPAAIALGAASYLLQACEKVTKCYDAVEEVFDHIENITVRFKEYENSTMEKSLRSKMAQILAYILEIMGKVEKVVRRKRIKQWAKSIFLTDDDISPCIKKLHKFAEDELGLVVALTFARVGDVQDAVGELQEAQEEVRKGVSEVLTNQRNERLRAFSEAEEAKISAALKTEATHHISAKYNTNAEALTKGTGIWIKDDPMFQAWEEEKAPILWILGKPGVGKTMLATRTVEVLKTKFPQHPDIPSLTSVSYLYFKDDNPELQDCTKMWKAAASQIVNSNKRFKKHVLSVLKQDDAFASSRRAWELLFLNFFTEESSTQGETSLAFIIVDGLDEAPEGERVKFLACMAELTNRVTDRTRCRIQIAIFARPDVRADPGFDKIGWYRSGRIIITPERNSKDIGAFIKQNLGDVLVLKLLRKRKAVKERESLAKHIYSVVQSRSGGMFLWASLVFHQIRDLPSAEAVKTSLAQAPDGLDDMLHHVFKRFDNEEQTRQSYLRDLLTWVLCTYRQLTISELFVLLHLTAGQHCVSIKQDLLTRYSSIFTITGNSGEEIDDESSAGGEAAMVQEDKDDDGDDDFDFVDDEDSEGGDIADDDTEGDTVEDDAAPGESETVFEAGNMIADSWHDGVVTFTHARIRDYLTTECDPATRRWDDCSLFNHDLNESKLRIVAACIRILATDIADKYNVGGLTLYARYNWPKHLLDIDYGAIGGDLSTKLARTIASLFKDGEKFVSSSYGHVDNFTAIWFETPRYLQVVRRLISDHIEDLDEGHQDWARRVQKSTRALFEGMVSTCATRWLTKTGFDDPAYLDKSEFESWLLYAFNSLGDDGVDEEDPPVFYYGGSIPLEDIEKIADLIDLPKNEHWYTGVAWIMMEADETLHTQRAIEYFNKARSMAEGAWVALEGLAVCHGNMGLYREAVDFMNEAIQQLPKTDDYEGIDFHLRSKMGTWQRELGDPQEALRVTRQAYEGGLDFWYPSWTVADHHTRLSICNYIEALYNLHQYDDILKVVHELDAKKTGEEDRSMWIVFLRSQFDDVYDIDMHEKLETICRSLGRDLVVPLMRSSTERAVPLQRGAFSESGNLWVIVTCIRWLNDMSDEQKYVTELCEKVIEIIDAGDETVQQNSWWHRDTLADLLAMLYLKTAIVEKAEGRSPKSIIAQLDGLAYHQQGSKRYVRASFPALCMGEWLNRYEGAEKATWQAYIRPSIKQALYLLSDNDPWNDQSAYAKLGRALLCADDFDNARIALGVTMRPLEEALEEAAYAADGTQETSDDTTENTEDEIEDFEHVTLDDDADGDLTNGKDQGDKRYDLTLGEPHEGEDTAADAQTNHDSHTAEEDPEKNTSTAEINQNVDTVEGSSKETPESNPPENIKYAGFEHMWHCDGCATSRNKFTQPYHELHFCRICIDVCFCETCMASLRADKLDYCKGCSSTHEHIQIFPVSDRARELTDALMETRFSVQQEWLDGLKVTWGDGEIDGVEDNKTA</sequence>
<name>A0A6J3M1C7_9PEZI</name>
<dbReference type="RefSeq" id="XP_033458862.1">
    <property type="nucleotide sequence ID" value="XM_033600015.1"/>
</dbReference>
<dbReference type="OrthoDB" id="448455at2759"/>
<reference evidence="6" key="3">
    <citation type="submission" date="2025-08" db="UniProtKB">
        <authorList>
            <consortium name="RefSeq"/>
        </authorList>
    </citation>
    <scope>IDENTIFICATION</scope>
    <source>
        <strain evidence="6">CBS 342.82</strain>
    </source>
</reference>
<evidence type="ECO:0000313" key="6">
    <source>
        <dbReference type="RefSeq" id="XP_033458862.1"/>
    </source>
</evidence>
<organism evidence="6">
    <name type="scientific">Dissoconium aciculare CBS 342.82</name>
    <dbReference type="NCBI Taxonomy" id="1314786"/>
    <lineage>
        <taxon>Eukaryota</taxon>
        <taxon>Fungi</taxon>
        <taxon>Dikarya</taxon>
        <taxon>Ascomycota</taxon>
        <taxon>Pezizomycotina</taxon>
        <taxon>Dothideomycetes</taxon>
        <taxon>Dothideomycetidae</taxon>
        <taxon>Mycosphaerellales</taxon>
        <taxon>Dissoconiaceae</taxon>
        <taxon>Dissoconium</taxon>
    </lineage>
</organism>
<feature type="domain" description="Nephrocystin 3-like N-terminal" evidence="4">
    <location>
        <begin position="279"/>
        <end position="454"/>
    </location>
</feature>
<dbReference type="PANTHER" id="PTHR10039:SF17">
    <property type="entry name" value="FUNGAL STAND N-TERMINAL GOODBYE DOMAIN-CONTAINING PROTEIN-RELATED"/>
    <property type="match status" value="1"/>
</dbReference>
<dbReference type="GeneID" id="54357814"/>
<keyword evidence="1" id="KW-0677">Repeat</keyword>
<feature type="compositionally biased region" description="Acidic residues" evidence="2">
    <location>
        <begin position="657"/>
        <end position="694"/>
    </location>
</feature>
<dbReference type="SUPFAM" id="SSF52540">
    <property type="entry name" value="P-loop containing nucleoside triphosphate hydrolases"/>
    <property type="match status" value="1"/>
</dbReference>
<proteinExistence type="predicted"/>
<dbReference type="InterPro" id="IPR011990">
    <property type="entry name" value="TPR-like_helical_dom_sf"/>
</dbReference>
<reference evidence="6" key="1">
    <citation type="submission" date="2020-01" db="EMBL/GenBank/DDBJ databases">
        <authorList>
            <consortium name="DOE Joint Genome Institute"/>
            <person name="Haridas S."/>
            <person name="Albert R."/>
            <person name="Binder M."/>
            <person name="Bloem J."/>
            <person name="Labutti K."/>
            <person name="Salamov A."/>
            <person name="Andreopoulos B."/>
            <person name="Baker S.E."/>
            <person name="Barry K."/>
            <person name="Bills G."/>
            <person name="Bluhm B.H."/>
            <person name="Cannon C."/>
            <person name="Castanera R."/>
            <person name="Culley D.E."/>
            <person name="Daum C."/>
            <person name="Ezra D."/>
            <person name="Gonzalez J.B."/>
            <person name="Henrissat B."/>
            <person name="Kuo A."/>
            <person name="Liang C."/>
            <person name="Lipzen A."/>
            <person name="Lutzoni F."/>
            <person name="Magnuson J."/>
            <person name="Mondo S."/>
            <person name="Nolan M."/>
            <person name="Ohm R."/>
            <person name="Pangilinan J."/>
            <person name="Park H.-J."/>
            <person name="Ramirez L."/>
            <person name="Alfaro M."/>
            <person name="Sun H."/>
            <person name="Tritt A."/>
            <person name="Yoshinaga Y."/>
            <person name="Zwiers L.-H."/>
            <person name="Turgeon B.G."/>
            <person name="Goodwin S.B."/>
            <person name="Spatafora J.W."/>
            <person name="Crous P.W."/>
            <person name="Grigoriev I.V."/>
        </authorList>
    </citation>
    <scope>NUCLEOTIDE SEQUENCE</scope>
    <source>
        <strain evidence="6">CBS 342.82</strain>
    </source>
</reference>
<dbReference type="Gene3D" id="3.40.50.300">
    <property type="entry name" value="P-loop containing nucleotide triphosphate hydrolases"/>
    <property type="match status" value="1"/>
</dbReference>
<evidence type="ECO:0000256" key="1">
    <source>
        <dbReference type="ARBA" id="ARBA00022737"/>
    </source>
</evidence>
<dbReference type="Pfam" id="PF24883">
    <property type="entry name" value="NPHP3_N"/>
    <property type="match status" value="1"/>
</dbReference>
<evidence type="ECO:0000256" key="2">
    <source>
        <dbReference type="SAM" id="MobiDB-lite"/>
    </source>
</evidence>
<dbReference type="InterPro" id="IPR056884">
    <property type="entry name" value="NPHP3-like_N"/>
</dbReference>
<evidence type="ECO:0000259" key="3">
    <source>
        <dbReference type="Pfam" id="PF17109"/>
    </source>
</evidence>
<gene>
    <name evidence="6" type="ORF">K489DRAFT_257460</name>
</gene>
<dbReference type="Proteomes" id="UP000504637">
    <property type="component" value="Unplaced"/>
</dbReference>
<evidence type="ECO:0008006" key="7">
    <source>
        <dbReference type="Google" id="ProtNLM"/>
    </source>
</evidence>
<feature type="compositionally biased region" description="Basic and acidic residues" evidence="2">
    <location>
        <begin position="1390"/>
        <end position="1407"/>
    </location>
</feature>
<dbReference type="Pfam" id="PF17109">
    <property type="entry name" value="Goodbye"/>
    <property type="match status" value="1"/>
</dbReference>
<dbReference type="PANTHER" id="PTHR10039">
    <property type="entry name" value="AMELOGENIN"/>
    <property type="match status" value="1"/>
</dbReference>
<feature type="compositionally biased region" description="Polar residues" evidence="2">
    <location>
        <begin position="1429"/>
        <end position="1444"/>
    </location>
</feature>
<evidence type="ECO:0000259" key="4">
    <source>
        <dbReference type="Pfam" id="PF24883"/>
    </source>
</evidence>
<accession>A0A6J3M1C7</accession>
<reference evidence="6" key="2">
    <citation type="submission" date="2020-04" db="EMBL/GenBank/DDBJ databases">
        <authorList>
            <consortium name="NCBI Genome Project"/>
        </authorList>
    </citation>
    <scope>NUCLEOTIDE SEQUENCE</scope>
    <source>
        <strain evidence="6">CBS 342.82</strain>
    </source>
</reference>
<dbReference type="SUPFAM" id="SSF48452">
    <property type="entry name" value="TPR-like"/>
    <property type="match status" value="1"/>
</dbReference>
<evidence type="ECO:0000313" key="5">
    <source>
        <dbReference type="Proteomes" id="UP000504637"/>
    </source>
</evidence>
<dbReference type="InterPro" id="IPR027417">
    <property type="entry name" value="P-loop_NTPase"/>
</dbReference>
<protein>
    <recommendedName>
        <fullName evidence="7">Fungal STAND N-terminal Goodbye domain-containing protein</fullName>
    </recommendedName>
</protein>
<feature type="domain" description="Fungal STAND N-terminal Goodbye" evidence="3">
    <location>
        <begin position="11"/>
        <end position="133"/>
    </location>
</feature>
<dbReference type="Gene3D" id="1.25.40.10">
    <property type="entry name" value="Tetratricopeptide repeat domain"/>
    <property type="match status" value="1"/>
</dbReference>